<feature type="transmembrane region" description="Helical" evidence="20">
    <location>
        <begin position="255"/>
        <end position="274"/>
    </location>
</feature>
<feature type="region of interest" description="Disordered" evidence="21">
    <location>
        <begin position="173"/>
        <end position="192"/>
    </location>
</feature>
<evidence type="ECO:0000259" key="22">
    <source>
        <dbReference type="Pfam" id="PF00122"/>
    </source>
</evidence>
<comment type="similarity">
    <text evidence="3 20">Belongs to the cation transport ATPase (P-type) (TC 3.A.3) family. Type IIA subfamily.</text>
</comment>
<comment type="subcellular location">
    <subcellularLocation>
        <location evidence="2">Golgi apparatus</location>
        <location evidence="2">Golgi stack membrane</location>
        <topology evidence="2">Multi-pass membrane protein</topology>
    </subcellularLocation>
    <subcellularLocation>
        <location evidence="1">Golgi apparatus</location>
        <location evidence="1">trans-Golgi network membrane</location>
        <topology evidence="1">Multi-pass membrane protein</topology>
    </subcellularLocation>
    <subcellularLocation>
        <location evidence="20">Membrane</location>
        <topology evidence="20">Multi-pass membrane protein</topology>
    </subcellularLocation>
</comment>
<dbReference type="GO" id="GO:0016887">
    <property type="term" value="F:ATP hydrolysis activity"/>
    <property type="evidence" value="ECO:0007669"/>
    <property type="project" value="InterPro"/>
</dbReference>
<comment type="catalytic activity">
    <reaction evidence="18">
        <text>Ca(2+)(in) + ATP + H2O = Ca(2+)(out) + ADP + phosphate + H(+)</text>
        <dbReference type="Rhea" id="RHEA:18105"/>
        <dbReference type="ChEBI" id="CHEBI:15377"/>
        <dbReference type="ChEBI" id="CHEBI:15378"/>
        <dbReference type="ChEBI" id="CHEBI:29108"/>
        <dbReference type="ChEBI" id="CHEBI:30616"/>
        <dbReference type="ChEBI" id="CHEBI:43474"/>
        <dbReference type="ChEBI" id="CHEBI:456216"/>
        <dbReference type="EC" id="7.2.2.10"/>
    </reaction>
    <physiologicalReaction direction="left-to-right" evidence="18">
        <dbReference type="Rhea" id="RHEA:18106"/>
    </physiologicalReaction>
</comment>
<comment type="catalytic activity">
    <reaction evidence="19">
        <text>Mn(2+)(in) + ATP + H2O = Mn(2+)(out) + ADP + phosphate + H(+)</text>
        <dbReference type="Rhea" id="RHEA:66820"/>
        <dbReference type="ChEBI" id="CHEBI:15377"/>
        <dbReference type="ChEBI" id="CHEBI:15378"/>
        <dbReference type="ChEBI" id="CHEBI:29035"/>
        <dbReference type="ChEBI" id="CHEBI:30616"/>
        <dbReference type="ChEBI" id="CHEBI:43474"/>
        <dbReference type="ChEBI" id="CHEBI:456216"/>
    </reaction>
    <physiologicalReaction direction="left-to-right" evidence="19">
        <dbReference type="Rhea" id="RHEA:66821"/>
    </physiologicalReaction>
</comment>
<dbReference type="EC" id="7.2.2.10" evidence="20"/>
<dbReference type="Gene3D" id="3.40.50.1000">
    <property type="entry name" value="HAD superfamily/HAD-like"/>
    <property type="match status" value="1"/>
</dbReference>
<dbReference type="InterPro" id="IPR023299">
    <property type="entry name" value="ATPase_P-typ_cyto_dom_N"/>
</dbReference>
<dbReference type="InterPro" id="IPR044492">
    <property type="entry name" value="P_typ_ATPase_HD_dom"/>
</dbReference>
<dbReference type="GO" id="GO:0005524">
    <property type="term" value="F:ATP binding"/>
    <property type="evidence" value="ECO:0007669"/>
    <property type="project" value="UniProtKB-KW"/>
</dbReference>
<keyword evidence="4 20" id="KW-0813">Transport</keyword>
<evidence type="ECO:0000256" key="15">
    <source>
        <dbReference type="ARBA" id="ARBA00023065"/>
    </source>
</evidence>
<evidence type="ECO:0000256" key="11">
    <source>
        <dbReference type="ARBA" id="ARBA00022842"/>
    </source>
</evidence>
<feature type="transmembrane region" description="Helical" evidence="20">
    <location>
        <begin position="859"/>
        <end position="881"/>
    </location>
</feature>
<dbReference type="InterPro" id="IPR018303">
    <property type="entry name" value="ATPase_P-typ_P_site"/>
</dbReference>
<evidence type="ECO:0000256" key="4">
    <source>
        <dbReference type="ARBA" id="ARBA00022448"/>
    </source>
</evidence>
<feature type="transmembrane region" description="Helical" evidence="20">
    <location>
        <begin position="793"/>
        <end position="810"/>
    </location>
</feature>
<evidence type="ECO:0000256" key="2">
    <source>
        <dbReference type="ARBA" id="ARBA00004205"/>
    </source>
</evidence>
<dbReference type="GO" id="GO:0006874">
    <property type="term" value="P:intracellular calcium ion homeostasis"/>
    <property type="evidence" value="ECO:0007669"/>
    <property type="project" value="UniProtKB-ARBA"/>
</dbReference>
<dbReference type="Ensembl" id="ENSCCRT00020103560.1">
    <property type="protein sequence ID" value="ENSCCRP00020094767.1"/>
    <property type="gene ID" value="ENSCCRG00020041489.1"/>
</dbReference>
<organism evidence="24 25">
    <name type="scientific">Cyprinus carpio</name>
    <name type="common">Common carp</name>
    <dbReference type="NCBI Taxonomy" id="7962"/>
    <lineage>
        <taxon>Eukaryota</taxon>
        <taxon>Metazoa</taxon>
        <taxon>Chordata</taxon>
        <taxon>Craniata</taxon>
        <taxon>Vertebrata</taxon>
        <taxon>Euteleostomi</taxon>
        <taxon>Actinopterygii</taxon>
        <taxon>Neopterygii</taxon>
        <taxon>Teleostei</taxon>
        <taxon>Ostariophysi</taxon>
        <taxon>Cypriniformes</taxon>
        <taxon>Cyprinidae</taxon>
        <taxon>Cyprininae</taxon>
        <taxon>Cyprinus</taxon>
    </lineage>
</organism>
<keyword evidence="12" id="KW-1278">Translocase</keyword>
<evidence type="ECO:0000256" key="14">
    <source>
        <dbReference type="ARBA" id="ARBA00023034"/>
    </source>
</evidence>
<dbReference type="InterPro" id="IPR059000">
    <property type="entry name" value="ATPase_P-type_domA"/>
</dbReference>
<feature type="transmembrane region" description="Helical" evidence="20">
    <location>
        <begin position="830"/>
        <end position="847"/>
    </location>
</feature>
<keyword evidence="11" id="KW-0460">Magnesium</keyword>
<dbReference type="SUPFAM" id="SSF81653">
    <property type="entry name" value="Calcium ATPase, transduction domain A"/>
    <property type="match status" value="1"/>
</dbReference>
<dbReference type="FunFam" id="2.70.150.10:FF:000008">
    <property type="entry name" value="Calcium-transporting ATPase"/>
    <property type="match status" value="1"/>
</dbReference>
<dbReference type="InterPro" id="IPR036412">
    <property type="entry name" value="HAD-like_sf"/>
</dbReference>
<dbReference type="Proteomes" id="UP000694701">
    <property type="component" value="Unplaced"/>
</dbReference>
<evidence type="ECO:0000256" key="13">
    <source>
        <dbReference type="ARBA" id="ARBA00022989"/>
    </source>
</evidence>
<dbReference type="InterPro" id="IPR001757">
    <property type="entry name" value="P_typ_ATPase"/>
</dbReference>
<keyword evidence="16 20" id="KW-0472">Membrane</keyword>
<keyword evidence="7" id="KW-0479">Metal-binding</keyword>
<dbReference type="PANTHER" id="PTHR42861">
    <property type="entry name" value="CALCIUM-TRANSPORTING ATPASE"/>
    <property type="match status" value="1"/>
</dbReference>
<dbReference type="NCBIfam" id="TIGR01522">
    <property type="entry name" value="ATPase-IIA2_Ca"/>
    <property type="match status" value="1"/>
</dbReference>
<dbReference type="AlphaFoldDB" id="A0A8C2JIE0"/>
<keyword evidence="8 20" id="KW-0547">Nucleotide-binding</keyword>
<dbReference type="Pfam" id="PF00689">
    <property type="entry name" value="Cation_ATPase_C"/>
    <property type="match status" value="1"/>
</dbReference>
<accession>A0A8C2JIE0</accession>
<evidence type="ECO:0000256" key="16">
    <source>
        <dbReference type="ARBA" id="ARBA00023136"/>
    </source>
</evidence>
<evidence type="ECO:0000256" key="5">
    <source>
        <dbReference type="ARBA" id="ARBA00022568"/>
    </source>
</evidence>
<feature type="transmembrane region" description="Helical" evidence="20">
    <location>
        <begin position="12"/>
        <end position="28"/>
    </location>
</feature>
<dbReference type="InterPro" id="IPR023298">
    <property type="entry name" value="ATPase_P-typ_TM_dom_sf"/>
</dbReference>
<evidence type="ECO:0000256" key="1">
    <source>
        <dbReference type="ARBA" id="ARBA00004166"/>
    </source>
</evidence>
<dbReference type="GO" id="GO:0032580">
    <property type="term" value="C:Golgi cisterna membrane"/>
    <property type="evidence" value="ECO:0007669"/>
    <property type="project" value="UniProtKB-SubCell"/>
</dbReference>
<dbReference type="Gene3D" id="1.20.1110.10">
    <property type="entry name" value="Calcium-transporting ATPase, transmembrane domain"/>
    <property type="match status" value="1"/>
</dbReference>
<dbReference type="Gene3D" id="2.70.150.10">
    <property type="entry name" value="Calcium-transporting ATPase, cytoplasmic transduction domain A"/>
    <property type="match status" value="1"/>
</dbReference>
<keyword evidence="15 20" id="KW-0406">Ion transport</keyword>
<dbReference type="SFLD" id="SFLDG00002">
    <property type="entry name" value="C1.7:_P-type_atpase_like"/>
    <property type="match status" value="1"/>
</dbReference>
<evidence type="ECO:0000313" key="25">
    <source>
        <dbReference type="Proteomes" id="UP000694701"/>
    </source>
</evidence>
<evidence type="ECO:0000256" key="12">
    <source>
        <dbReference type="ARBA" id="ARBA00022967"/>
    </source>
</evidence>
<dbReference type="InterPro" id="IPR006413">
    <property type="entry name" value="P-type_ATPase_IIA_PMR1"/>
</dbReference>
<evidence type="ECO:0000256" key="18">
    <source>
        <dbReference type="ARBA" id="ARBA00047282"/>
    </source>
</evidence>
<evidence type="ECO:0000256" key="20">
    <source>
        <dbReference type="RuleBase" id="RU361146"/>
    </source>
</evidence>
<dbReference type="FunFam" id="3.40.50.1000:FF:000001">
    <property type="entry name" value="Phospholipid-transporting ATPase IC"/>
    <property type="match status" value="1"/>
</dbReference>
<dbReference type="Pfam" id="PF00122">
    <property type="entry name" value="E1-E2_ATPase"/>
    <property type="match status" value="1"/>
</dbReference>
<evidence type="ECO:0000259" key="23">
    <source>
        <dbReference type="Pfam" id="PF00689"/>
    </source>
</evidence>
<evidence type="ECO:0000313" key="24">
    <source>
        <dbReference type="Ensembl" id="ENSCCRP00020094767.1"/>
    </source>
</evidence>
<comment type="subunit">
    <text evidence="17">Monomer. Homodimer.</text>
</comment>
<keyword evidence="10 20" id="KW-0067">ATP-binding</keyword>
<comment type="function">
    <text evidence="20">Catalyzes the hydrolysis of ATP coupled with the transport of calcium.</text>
</comment>
<dbReference type="PRINTS" id="PR00120">
    <property type="entry name" value="HATPASE"/>
</dbReference>
<keyword evidence="5 20" id="KW-0109">Calcium transport</keyword>
<evidence type="ECO:0000256" key="9">
    <source>
        <dbReference type="ARBA" id="ARBA00022837"/>
    </source>
</evidence>
<protein>
    <recommendedName>
        <fullName evidence="20">Calcium-transporting ATPase</fullName>
        <ecNumber evidence="20">7.2.2.10</ecNumber>
    </recommendedName>
</protein>
<feature type="transmembrane region" description="Helical" evidence="20">
    <location>
        <begin position="280"/>
        <end position="309"/>
    </location>
</feature>
<proteinExistence type="inferred from homology"/>
<reference evidence="24" key="1">
    <citation type="submission" date="2025-08" db="UniProtKB">
        <authorList>
            <consortium name="Ensembl"/>
        </authorList>
    </citation>
    <scope>IDENTIFICATION</scope>
</reference>
<evidence type="ECO:0000256" key="17">
    <source>
        <dbReference type="ARBA" id="ARBA00024380"/>
    </source>
</evidence>
<dbReference type="GO" id="GO:0005388">
    <property type="term" value="F:P-type calcium transporter activity"/>
    <property type="evidence" value="ECO:0007669"/>
    <property type="project" value="UniProtKB-EC"/>
</dbReference>
<dbReference type="FunFam" id="3.40.1110.10:FF:000006">
    <property type="entry name" value="Calcium-transporting ATPase"/>
    <property type="match status" value="1"/>
</dbReference>
<dbReference type="SFLD" id="SFLDS00003">
    <property type="entry name" value="Haloacid_Dehalogenase"/>
    <property type="match status" value="1"/>
</dbReference>
<dbReference type="PRINTS" id="PR00119">
    <property type="entry name" value="CATATPASE"/>
</dbReference>
<evidence type="ECO:0000256" key="7">
    <source>
        <dbReference type="ARBA" id="ARBA00022723"/>
    </source>
</evidence>
<comment type="caution">
    <text evidence="20">Lacks conserved residue(s) required for the propagation of feature annotation.</text>
</comment>
<keyword evidence="9 20" id="KW-0106">Calcium</keyword>
<dbReference type="InterPro" id="IPR023214">
    <property type="entry name" value="HAD_sf"/>
</dbReference>
<dbReference type="Pfam" id="PF13246">
    <property type="entry name" value="Cation_ATPase"/>
    <property type="match status" value="1"/>
</dbReference>
<dbReference type="FunFam" id="3.40.50.1000:FF:000017">
    <property type="entry name" value="Calcium-transporting ATPase"/>
    <property type="match status" value="1"/>
</dbReference>
<feature type="transmembrane region" description="Helical" evidence="20">
    <location>
        <begin position="761"/>
        <end position="781"/>
    </location>
</feature>
<dbReference type="SUPFAM" id="SSF81665">
    <property type="entry name" value="Calcium ATPase, transmembrane domain M"/>
    <property type="match status" value="1"/>
</dbReference>
<dbReference type="InterPro" id="IPR006068">
    <property type="entry name" value="ATPase_P-typ_cation-transptr_C"/>
</dbReference>
<dbReference type="NCBIfam" id="TIGR01494">
    <property type="entry name" value="ATPase_P-type"/>
    <property type="match status" value="3"/>
</dbReference>
<evidence type="ECO:0000256" key="19">
    <source>
        <dbReference type="ARBA" id="ARBA00047330"/>
    </source>
</evidence>
<dbReference type="SUPFAM" id="SSF56784">
    <property type="entry name" value="HAD-like"/>
    <property type="match status" value="1"/>
</dbReference>
<evidence type="ECO:0000256" key="6">
    <source>
        <dbReference type="ARBA" id="ARBA00022692"/>
    </source>
</evidence>
<feature type="transmembrane region" description="Helical" evidence="20">
    <location>
        <begin position="89"/>
        <end position="105"/>
    </location>
</feature>
<keyword evidence="14" id="KW-0333">Golgi apparatus</keyword>
<dbReference type="GO" id="GO:0046872">
    <property type="term" value="F:metal ion binding"/>
    <property type="evidence" value="ECO:0007669"/>
    <property type="project" value="UniProtKB-KW"/>
</dbReference>
<feature type="domain" description="Cation-transporting P-type ATPase C-terminal" evidence="23">
    <location>
        <begin position="712"/>
        <end position="883"/>
    </location>
</feature>
<dbReference type="Gene3D" id="3.40.1110.10">
    <property type="entry name" value="Calcium-transporting ATPase, cytoplasmic domain N"/>
    <property type="match status" value="1"/>
</dbReference>
<dbReference type="InterPro" id="IPR008250">
    <property type="entry name" value="ATPase_P-typ_transduc_dom_A_sf"/>
</dbReference>
<dbReference type="CDD" id="cd02085">
    <property type="entry name" value="P-type_ATPase_SPCA"/>
    <property type="match status" value="1"/>
</dbReference>
<sequence>MLTSSLPSVDVLFFNLFKISLFLNFYFFQIAECQPHCENETMVPVLTSKKASELPVNEVACALQFKNPLILLLLASAVISVLMRQFDDAVSITVAIIIVVTVAFVQEYRSEKSLEELGKLVPPECHCVREGRLEHLLARELVPGDTVCLSVGERVPADLRLFEAVDLSVDESSLTGETTPCTKTSAPQPAATNGNITSRSNVAFMGTLVRCGKAKGIVIGTGENSEFGEVFKMMQAEEAPKTPLQKSMDLLGKHLSLYSFGIIGVIMMVGWLQGKYILDMFTIGVSLAVAAIPEGLPIVVTVTLALGVMRMVKKRAIVKKLPIVETLSCCNVICSDKTGTLTKNEMTATHLFTSDGQHAEVTGVGYNNSGEVLLDGEVVHGFSNSSISKIVEAGCVCNDAVIRSNTLMGRPTEGALIALAMKMGLEGLQKEFVRLEEIPFSSEQKWMAVRVVHRTQQDKPGIFFVKGAYEQIIRFCTTYNSRGVALSLTHQQRELYQQQKSYMGTAGLRVLAFASGSEMGALTFLGLVGIIDPPRAGVKEAVATLISSGVAVKMITGDSQETAVSIASRLGLYTKGSQSLSGDEVDQMDIQHLSQIVSRIVVFYRASPRNKLKIVKSLQNIGAVVAMTGDGVNDAVALKAADIGVAMGQTGTDVCKEAADMILVDDDFQTILSAIEEGKGIYNNIKNFVRFQLSTSIAALTLISLATLMNFPNPLNAMQILWINIIMDGPPAQSLGVEPVDRDVIRKPPRNVRDSIITRSLIVKILVSSFIIVCGTLFVFWRELRDNEITPRDTTMTFTCFVFFDMFNALSSRSQTRMVHEMGLCSNRMFCYAVLGSIMGQLLVIYFPPLQKVFQTESLSILDLLFLVGLTSSVCMVSEVIKKLERLRGGEKMADTDDFHDV</sequence>
<evidence type="ECO:0000256" key="3">
    <source>
        <dbReference type="ARBA" id="ARBA00005675"/>
    </source>
</evidence>
<dbReference type="PROSITE" id="PS00154">
    <property type="entry name" value="ATPASE_E1_E2"/>
    <property type="match status" value="1"/>
</dbReference>
<evidence type="ECO:0000256" key="21">
    <source>
        <dbReference type="SAM" id="MobiDB-lite"/>
    </source>
</evidence>
<keyword evidence="13 20" id="KW-1133">Transmembrane helix</keyword>
<dbReference type="SFLD" id="SFLDF00027">
    <property type="entry name" value="p-type_atpase"/>
    <property type="match status" value="1"/>
</dbReference>
<evidence type="ECO:0000256" key="8">
    <source>
        <dbReference type="ARBA" id="ARBA00022741"/>
    </source>
</evidence>
<evidence type="ECO:0000256" key="10">
    <source>
        <dbReference type="ARBA" id="ARBA00022840"/>
    </source>
</evidence>
<keyword evidence="6 20" id="KW-0812">Transmembrane</keyword>
<name>A0A8C2JIE0_CYPCA</name>
<feature type="domain" description="P-type ATPase A" evidence="22">
    <location>
        <begin position="120"/>
        <end position="235"/>
    </location>
</feature>